<feature type="compositionally biased region" description="Acidic residues" evidence="10">
    <location>
        <begin position="780"/>
        <end position="791"/>
    </location>
</feature>
<comment type="subcellular location">
    <subcellularLocation>
        <location evidence="1">Nucleus</location>
    </subcellularLocation>
</comment>
<evidence type="ECO:0000256" key="1">
    <source>
        <dbReference type="ARBA" id="ARBA00004123"/>
    </source>
</evidence>
<dbReference type="GeneID" id="19117104"/>
<feature type="compositionally biased region" description="Low complexity" evidence="10">
    <location>
        <begin position="644"/>
        <end position="662"/>
    </location>
</feature>
<dbReference type="AlphaFoldDB" id="M2N1R9"/>
<dbReference type="EMBL" id="KB445561">
    <property type="protein sequence ID" value="EMC92590.1"/>
    <property type="molecule type" value="Genomic_DNA"/>
</dbReference>
<dbReference type="InterPro" id="IPR036915">
    <property type="entry name" value="Cyclin-like_sf"/>
</dbReference>
<keyword evidence="8" id="KW-0804">Transcription</keyword>
<dbReference type="STRING" id="717646.M2N1R9"/>
<dbReference type="PANTHER" id="PTHR11618:SF4">
    <property type="entry name" value="TRANSCRIPTION FACTOR IIIB 90 KDA SUBUNIT"/>
    <property type="match status" value="1"/>
</dbReference>
<dbReference type="InterPro" id="IPR000812">
    <property type="entry name" value="TFIIB"/>
</dbReference>
<dbReference type="GO" id="GO:0001006">
    <property type="term" value="F:RNA polymerase III type 3 promoter sequence-specific DNA binding"/>
    <property type="evidence" value="ECO:0007669"/>
    <property type="project" value="TreeGrafter"/>
</dbReference>
<feature type="compositionally biased region" description="Acidic residues" evidence="10">
    <location>
        <begin position="737"/>
        <end position="755"/>
    </location>
</feature>
<evidence type="ECO:0000256" key="7">
    <source>
        <dbReference type="ARBA" id="ARBA00023159"/>
    </source>
</evidence>
<evidence type="ECO:0000256" key="10">
    <source>
        <dbReference type="SAM" id="MobiDB-lite"/>
    </source>
</evidence>
<feature type="region of interest" description="Disordered" evidence="10">
    <location>
        <begin position="486"/>
        <end position="521"/>
    </location>
</feature>
<dbReference type="GO" id="GO:0017025">
    <property type="term" value="F:TBP-class protein binding"/>
    <property type="evidence" value="ECO:0007669"/>
    <property type="project" value="InterPro"/>
</dbReference>
<dbReference type="CDD" id="cd20554">
    <property type="entry name" value="CYCLIN_TFIIIB90_rpt2"/>
    <property type="match status" value="1"/>
</dbReference>
<comment type="similarity">
    <text evidence="2">Belongs to the TFIIB family.</text>
</comment>
<keyword evidence="3" id="KW-0479">Metal-binding</keyword>
<dbReference type="OMA" id="EPPCKVM"/>
<feature type="compositionally biased region" description="Acidic residues" evidence="10">
    <location>
        <begin position="512"/>
        <end position="521"/>
    </location>
</feature>
<organism evidence="12 13">
    <name type="scientific">Baudoinia panamericana (strain UAMH 10762)</name>
    <name type="common">Angels' share fungus</name>
    <name type="synonym">Baudoinia compniacensis (strain UAMH 10762)</name>
    <dbReference type="NCBI Taxonomy" id="717646"/>
    <lineage>
        <taxon>Eukaryota</taxon>
        <taxon>Fungi</taxon>
        <taxon>Dikarya</taxon>
        <taxon>Ascomycota</taxon>
        <taxon>Pezizomycotina</taxon>
        <taxon>Dothideomycetes</taxon>
        <taxon>Dothideomycetidae</taxon>
        <taxon>Mycosphaerellales</taxon>
        <taxon>Teratosphaeriaceae</taxon>
        <taxon>Baudoinia</taxon>
    </lineage>
</organism>
<dbReference type="Pfam" id="PF00382">
    <property type="entry name" value="TFIIB"/>
    <property type="match status" value="2"/>
</dbReference>
<dbReference type="InterPro" id="IPR011665">
    <property type="entry name" value="BRF1_TBP-bd_dom"/>
</dbReference>
<feature type="compositionally biased region" description="Low complexity" evidence="10">
    <location>
        <begin position="394"/>
        <end position="409"/>
    </location>
</feature>
<evidence type="ECO:0000259" key="11">
    <source>
        <dbReference type="SMART" id="SM00385"/>
    </source>
</evidence>
<dbReference type="GO" id="GO:0008270">
    <property type="term" value="F:zinc ion binding"/>
    <property type="evidence" value="ECO:0007669"/>
    <property type="project" value="UniProtKB-KW"/>
</dbReference>
<evidence type="ECO:0000256" key="3">
    <source>
        <dbReference type="ARBA" id="ARBA00022723"/>
    </source>
</evidence>
<keyword evidence="9" id="KW-0539">Nucleus</keyword>
<dbReference type="GO" id="GO:0097550">
    <property type="term" value="C:transcription preinitiation complex"/>
    <property type="evidence" value="ECO:0007669"/>
    <property type="project" value="TreeGrafter"/>
</dbReference>
<keyword evidence="4" id="KW-0863">Zinc-finger</keyword>
<accession>M2N1R9</accession>
<evidence type="ECO:0000313" key="13">
    <source>
        <dbReference type="Proteomes" id="UP000011761"/>
    </source>
</evidence>
<dbReference type="PANTHER" id="PTHR11618">
    <property type="entry name" value="TRANSCRIPTION INITIATION FACTOR IIB-RELATED"/>
    <property type="match status" value="1"/>
</dbReference>
<evidence type="ECO:0000256" key="5">
    <source>
        <dbReference type="ARBA" id="ARBA00022833"/>
    </source>
</evidence>
<feature type="compositionally biased region" description="Basic and acidic residues" evidence="10">
    <location>
        <begin position="343"/>
        <end position="365"/>
    </location>
</feature>
<sequence>MAAPAAAPRRRLATLTQPAGRLSKFKPQQKQPQAKCCDDPDIKDEDGMKICLSCGTQLADVNIVADVTFEEDARGAATVQGGFIGENARHARTFGPKAFRRIGGVGGERNSTQEAENKARRTLASICPRLNITDDYSIQAQRLFGLAARLNFTSGRSTDEVVGACLFAACRKNPQNSVLLMDIADIFHINVFRLGEVYKNLCKDLCYHKENLPIQQLVDVEPLIQKYCRKLEFGTRTRDVAEDAVKILKRMNRDWMVTGRHPAGICGACIILAARMNNFRRSVREVVYVAKVADMTIAKRIEEFRRTKASTLSVDQFRESGWRMKSQHDPPALMYSQLNKEKFEEKKRKRQENNEARATAERESMARGTVDRQIPNQEPITGGEDDRRRKRQRTSGPQPTSPPTQQQPRYDSDGFAIPALPRNIDPALTGETPQTNGEEPPKKRRGRPKKQPTPAVSLSEEEMLTEQEIEKAIEQIIDDDDFQAALEAAEKEKSQEEIDAAGLPASPSEAEPPADVEDDLSMLDNDPEIMMCKLSDEEQAIKESIWVAHNEDWLRAQHEKELLQRLAKETAADKAKQKRAAGKGGKQRKKHSRIGDRSVLEDAETPIETPADAARAMLEKRADKNFSKYVDYDSLKRVYNLNNSPASASSRSRASSEVPSSSGRERAGSVASSVRLGAERESATPVPQARTVSFGLQSPQPTQQAVGRGAAVGSPAVADKGGQPLSPPPTQDQTGAGDDEAVEEEQDEVEDDDREFDMRSEQELDEEYAGWDNENAFADENLDVEGDEQEYQEALRRYEAEAYEENEYQ</sequence>
<dbReference type="Gene3D" id="1.20.5.650">
    <property type="entry name" value="Single helix bin"/>
    <property type="match status" value="1"/>
</dbReference>
<feature type="region of interest" description="Disordered" evidence="10">
    <location>
        <begin position="1"/>
        <end position="33"/>
    </location>
</feature>
<proteinExistence type="inferred from homology"/>
<keyword evidence="7" id="KW-0010">Activator</keyword>
<dbReference type="GO" id="GO:0005634">
    <property type="term" value="C:nucleus"/>
    <property type="evidence" value="ECO:0007669"/>
    <property type="project" value="UniProtKB-SubCell"/>
</dbReference>
<dbReference type="KEGG" id="bcom:BAUCODRAFT_77565"/>
<feature type="region of interest" description="Disordered" evidence="10">
    <location>
        <begin position="642"/>
        <end position="792"/>
    </location>
</feature>
<dbReference type="SUPFAM" id="SSF47954">
    <property type="entry name" value="Cyclin-like"/>
    <property type="match status" value="2"/>
</dbReference>
<dbReference type="InterPro" id="IPR013763">
    <property type="entry name" value="Cyclin-like_dom"/>
</dbReference>
<keyword evidence="5" id="KW-0862">Zinc</keyword>
<dbReference type="SMART" id="SM00385">
    <property type="entry name" value="CYCLIN"/>
    <property type="match status" value="1"/>
</dbReference>
<dbReference type="Gene3D" id="1.10.472.10">
    <property type="entry name" value="Cyclin-like"/>
    <property type="match status" value="2"/>
</dbReference>
<evidence type="ECO:0000256" key="8">
    <source>
        <dbReference type="ARBA" id="ARBA00023163"/>
    </source>
</evidence>
<keyword evidence="6" id="KW-0805">Transcription regulation</keyword>
<evidence type="ECO:0000256" key="6">
    <source>
        <dbReference type="ARBA" id="ARBA00023015"/>
    </source>
</evidence>
<evidence type="ECO:0000313" key="12">
    <source>
        <dbReference type="EMBL" id="EMC92590.1"/>
    </source>
</evidence>
<dbReference type="FunFam" id="1.10.472.10:FF:000002">
    <property type="entry name" value="Transcription factor IIIB 90 kDa subunit"/>
    <property type="match status" value="1"/>
</dbReference>
<keyword evidence="13" id="KW-1185">Reference proteome</keyword>
<feature type="compositionally biased region" description="Basic residues" evidence="10">
    <location>
        <begin position="576"/>
        <end position="592"/>
    </location>
</feature>
<dbReference type="GO" id="GO:0000995">
    <property type="term" value="F:RNA polymerase III general transcription initiation factor activity"/>
    <property type="evidence" value="ECO:0007669"/>
    <property type="project" value="TreeGrafter"/>
</dbReference>
<gene>
    <name evidence="12" type="ORF">BAUCODRAFT_77565</name>
</gene>
<protein>
    <recommendedName>
        <fullName evidence="11">Cyclin-like domain-containing protein</fullName>
    </recommendedName>
</protein>
<feature type="domain" description="Cyclin-like" evidence="11">
    <location>
        <begin position="222"/>
        <end position="306"/>
    </location>
</feature>
<dbReference type="GO" id="GO:0000126">
    <property type="term" value="C:transcription factor TFIIIB complex"/>
    <property type="evidence" value="ECO:0007669"/>
    <property type="project" value="TreeGrafter"/>
</dbReference>
<dbReference type="InterPro" id="IPR013150">
    <property type="entry name" value="TFIIB_cyclin"/>
</dbReference>
<dbReference type="RefSeq" id="XP_007679980.1">
    <property type="nucleotide sequence ID" value="XM_007681790.1"/>
</dbReference>
<evidence type="ECO:0000256" key="9">
    <source>
        <dbReference type="ARBA" id="ARBA00023242"/>
    </source>
</evidence>
<dbReference type="Pfam" id="PF07741">
    <property type="entry name" value="BRF1"/>
    <property type="match status" value="1"/>
</dbReference>
<feature type="compositionally biased region" description="Polar residues" evidence="10">
    <location>
        <begin position="690"/>
        <end position="705"/>
    </location>
</feature>
<dbReference type="HOGENOM" id="CLU_010293_0_1_1"/>
<dbReference type="eggNOG" id="KOG1598">
    <property type="taxonomic scope" value="Eukaryota"/>
</dbReference>
<evidence type="ECO:0000256" key="4">
    <source>
        <dbReference type="ARBA" id="ARBA00022771"/>
    </source>
</evidence>
<feature type="region of interest" description="Disordered" evidence="10">
    <location>
        <begin position="343"/>
        <end position="467"/>
    </location>
</feature>
<dbReference type="GO" id="GO:0070897">
    <property type="term" value="P:transcription preinitiation complex assembly"/>
    <property type="evidence" value="ECO:0007669"/>
    <property type="project" value="InterPro"/>
</dbReference>
<name>M2N1R9_BAUPA</name>
<evidence type="ECO:0000256" key="2">
    <source>
        <dbReference type="ARBA" id="ARBA00010857"/>
    </source>
</evidence>
<reference evidence="12 13" key="1">
    <citation type="journal article" date="2012" name="PLoS Pathog.">
        <title>Diverse lifestyles and strategies of plant pathogenesis encoded in the genomes of eighteen Dothideomycetes fungi.</title>
        <authorList>
            <person name="Ohm R.A."/>
            <person name="Feau N."/>
            <person name="Henrissat B."/>
            <person name="Schoch C.L."/>
            <person name="Horwitz B.A."/>
            <person name="Barry K.W."/>
            <person name="Condon B.J."/>
            <person name="Copeland A.C."/>
            <person name="Dhillon B."/>
            <person name="Glaser F."/>
            <person name="Hesse C.N."/>
            <person name="Kosti I."/>
            <person name="LaButti K."/>
            <person name="Lindquist E.A."/>
            <person name="Lucas S."/>
            <person name="Salamov A.A."/>
            <person name="Bradshaw R.E."/>
            <person name="Ciuffetti L."/>
            <person name="Hamelin R.C."/>
            <person name="Kema G.H.J."/>
            <person name="Lawrence C."/>
            <person name="Scott J.A."/>
            <person name="Spatafora J.W."/>
            <person name="Turgeon B.G."/>
            <person name="de Wit P.J.G.M."/>
            <person name="Zhong S."/>
            <person name="Goodwin S.B."/>
            <person name="Grigoriev I.V."/>
        </authorList>
    </citation>
    <scope>NUCLEOTIDE SEQUENCE [LARGE SCALE GENOMIC DNA]</scope>
    <source>
        <strain evidence="12 13">UAMH 10762</strain>
    </source>
</reference>
<dbReference type="OrthoDB" id="511529at2759"/>
<feature type="region of interest" description="Disordered" evidence="10">
    <location>
        <begin position="567"/>
        <end position="610"/>
    </location>
</feature>
<dbReference type="Proteomes" id="UP000011761">
    <property type="component" value="Unassembled WGS sequence"/>
</dbReference>